<feature type="region of interest" description="Disordered" evidence="1">
    <location>
        <begin position="1"/>
        <end position="50"/>
    </location>
</feature>
<evidence type="ECO:0000313" key="3">
    <source>
        <dbReference type="EMBL" id="CAE2226750.1"/>
    </source>
</evidence>
<accession>A0A7S4MJN0</accession>
<sequence>MSDAESGGGGGTSVPADPKDQPEEEVNENIGSVTTDENEDSVGGGSPVVRDDVEKALSSVHSWGEIEEEEAARDESSPLDALPCAWLCCLGHTMCCVVLSAFGCLLFLVGFIILIIWLANPHAFAK</sequence>
<keyword evidence="2" id="KW-0472">Membrane</keyword>
<organism evidence="3">
    <name type="scientific">Odontella aurita</name>
    <dbReference type="NCBI Taxonomy" id="265563"/>
    <lineage>
        <taxon>Eukaryota</taxon>
        <taxon>Sar</taxon>
        <taxon>Stramenopiles</taxon>
        <taxon>Ochrophyta</taxon>
        <taxon>Bacillariophyta</taxon>
        <taxon>Mediophyceae</taxon>
        <taxon>Biddulphiophycidae</taxon>
        <taxon>Eupodiscales</taxon>
        <taxon>Odontellaceae</taxon>
        <taxon>Odontella</taxon>
    </lineage>
</organism>
<proteinExistence type="predicted"/>
<dbReference type="EMBL" id="HBKQ01015354">
    <property type="protein sequence ID" value="CAE2226750.1"/>
    <property type="molecule type" value="Transcribed_RNA"/>
</dbReference>
<dbReference type="AlphaFoldDB" id="A0A7S4MJN0"/>
<evidence type="ECO:0000256" key="2">
    <source>
        <dbReference type="SAM" id="Phobius"/>
    </source>
</evidence>
<name>A0A7S4MJN0_9STRA</name>
<keyword evidence="2" id="KW-0812">Transmembrane</keyword>
<reference evidence="3" key="1">
    <citation type="submission" date="2021-01" db="EMBL/GenBank/DDBJ databases">
        <authorList>
            <person name="Corre E."/>
            <person name="Pelletier E."/>
            <person name="Niang G."/>
            <person name="Scheremetjew M."/>
            <person name="Finn R."/>
            <person name="Kale V."/>
            <person name="Holt S."/>
            <person name="Cochrane G."/>
            <person name="Meng A."/>
            <person name="Brown T."/>
            <person name="Cohen L."/>
        </authorList>
    </citation>
    <scope>NUCLEOTIDE SEQUENCE</scope>
    <source>
        <strain evidence="3">Isolate 1302-5</strain>
    </source>
</reference>
<protein>
    <submittedName>
        <fullName evidence="3">Uncharacterized protein</fullName>
    </submittedName>
</protein>
<feature type="transmembrane region" description="Helical" evidence="2">
    <location>
        <begin position="97"/>
        <end position="119"/>
    </location>
</feature>
<evidence type="ECO:0000256" key="1">
    <source>
        <dbReference type="SAM" id="MobiDB-lite"/>
    </source>
</evidence>
<feature type="compositionally biased region" description="Gly residues" evidence="1">
    <location>
        <begin position="1"/>
        <end position="12"/>
    </location>
</feature>
<gene>
    <name evidence="3" type="ORF">OAUR00152_LOCUS10459</name>
</gene>
<keyword evidence="2" id="KW-1133">Transmembrane helix</keyword>